<dbReference type="SUPFAM" id="SSF81383">
    <property type="entry name" value="F-box domain"/>
    <property type="match status" value="1"/>
</dbReference>
<dbReference type="PANTHER" id="PTHR35546">
    <property type="entry name" value="F-BOX PROTEIN INTERACTION DOMAIN PROTEIN-RELATED"/>
    <property type="match status" value="1"/>
</dbReference>
<dbReference type="Pfam" id="PF00646">
    <property type="entry name" value="F-box"/>
    <property type="match status" value="1"/>
</dbReference>
<evidence type="ECO:0000313" key="4">
    <source>
        <dbReference type="Proteomes" id="UP001154282"/>
    </source>
</evidence>
<dbReference type="Proteomes" id="UP001154282">
    <property type="component" value="Unassembled WGS sequence"/>
</dbReference>
<dbReference type="InterPro" id="IPR055290">
    <property type="entry name" value="At3g26010-like"/>
</dbReference>
<feature type="non-terminal residue" evidence="3">
    <location>
        <position position="1"/>
    </location>
</feature>
<comment type="caution">
    <text evidence="3">The sequence shown here is derived from an EMBL/GenBank/DDBJ whole genome shotgun (WGS) entry which is preliminary data.</text>
</comment>
<sequence>FLPNRGFFHISSDSGLLRFSSVADDIVSFNPSLYGMTIESYISDWNLPRAELRRCPGKRQRSSSEANLPPTMIGELGSDLLEEILIRLPDPRSSSRCKLVCKRWGSMISSPRFNRRFVSHHQARNPSHPPMPADPYELVEIILSFLPPVPGRVRRYLRVLDCNKDLVLCGFWDLDCDDGELSRLYLVCNPFTKQWIALPLAPSKQSQYESAAARLVCEPRIKLDLGDGQASFDFGCRFRVVCIYQVMRPSKAVKLDVFCSESGEWIKEALVCPDHFGTVLRTISCNGEMFWQCIVAHGGSSVMVAACNPFRLDLPPTLIDASAFLEKPRWYISGSQGVLHVIAIEIEDRTTLAVRSSIWRLEDNRKSWTKQCEWLVNKSAKCRDYGAYGCYQPSLHPHNPEIVFFNPFHYYDVNVILCCNLRREELEFIAEVDGSDNVCRLQVFEPRSSCWATPIPRYEKLQGMHDISYDFWVQISREAKTPSLSPFTNK</sequence>
<evidence type="ECO:0008006" key="5">
    <source>
        <dbReference type="Google" id="ProtNLM"/>
    </source>
</evidence>
<dbReference type="Gene3D" id="1.20.1280.50">
    <property type="match status" value="1"/>
</dbReference>
<dbReference type="EMBL" id="CAMGYJ010000002">
    <property type="protein sequence ID" value="CAI0376825.1"/>
    <property type="molecule type" value="Genomic_DNA"/>
</dbReference>
<evidence type="ECO:0000259" key="2">
    <source>
        <dbReference type="Pfam" id="PF24750"/>
    </source>
</evidence>
<proteinExistence type="predicted"/>
<gene>
    <name evidence="3" type="ORF">LITE_LOCUS1191</name>
</gene>
<dbReference type="Pfam" id="PF24750">
    <property type="entry name" value="b-prop_At3g26010-like"/>
    <property type="match status" value="1"/>
</dbReference>
<dbReference type="InterPro" id="IPR001810">
    <property type="entry name" value="F-box_dom"/>
</dbReference>
<feature type="domain" description="F-box" evidence="1">
    <location>
        <begin position="76"/>
        <end position="115"/>
    </location>
</feature>
<evidence type="ECO:0000259" key="1">
    <source>
        <dbReference type="Pfam" id="PF00646"/>
    </source>
</evidence>
<dbReference type="InterPro" id="IPR056592">
    <property type="entry name" value="Beta-prop_At3g26010-like"/>
</dbReference>
<dbReference type="AlphaFoldDB" id="A0AAV0GUX9"/>
<keyword evidence="4" id="KW-1185">Reference proteome</keyword>
<protein>
    <recommendedName>
        <fullName evidence="5">F-box domain-containing protein</fullName>
    </recommendedName>
</protein>
<reference evidence="3" key="1">
    <citation type="submission" date="2022-08" db="EMBL/GenBank/DDBJ databases">
        <authorList>
            <person name="Gutierrez-Valencia J."/>
        </authorList>
    </citation>
    <scope>NUCLEOTIDE SEQUENCE</scope>
</reference>
<name>A0AAV0GUX9_9ROSI</name>
<dbReference type="PANTHER" id="PTHR35546:SF128">
    <property type="entry name" value="F-BOX ASSOCIATED DOMAIN-CONTAINING PROTEIN"/>
    <property type="match status" value="1"/>
</dbReference>
<dbReference type="InterPro" id="IPR036047">
    <property type="entry name" value="F-box-like_dom_sf"/>
</dbReference>
<evidence type="ECO:0000313" key="3">
    <source>
        <dbReference type="EMBL" id="CAI0376825.1"/>
    </source>
</evidence>
<accession>A0AAV0GUX9</accession>
<organism evidence="3 4">
    <name type="scientific">Linum tenue</name>
    <dbReference type="NCBI Taxonomy" id="586396"/>
    <lineage>
        <taxon>Eukaryota</taxon>
        <taxon>Viridiplantae</taxon>
        <taxon>Streptophyta</taxon>
        <taxon>Embryophyta</taxon>
        <taxon>Tracheophyta</taxon>
        <taxon>Spermatophyta</taxon>
        <taxon>Magnoliopsida</taxon>
        <taxon>eudicotyledons</taxon>
        <taxon>Gunneridae</taxon>
        <taxon>Pentapetalae</taxon>
        <taxon>rosids</taxon>
        <taxon>fabids</taxon>
        <taxon>Malpighiales</taxon>
        <taxon>Linaceae</taxon>
        <taxon>Linum</taxon>
    </lineage>
</organism>
<feature type="domain" description="F-box protein At3g26010-like beta-propeller" evidence="2">
    <location>
        <begin position="155"/>
        <end position="437"/>
    </location>
</feature>